<sequence length="65" mass="7070">MAAAGVEFRCSVGGLAWATTGQSLGDNLSTFGEIFESKIINDSKTRRSRGLGFVNFKDEQSMTDY</sequence>
<keyword evidence="1 2" id="KW-0694">RNA-binding</keyword>
<reference evidence="4" key="1">
    <citation type="submission" date="2023-03" db="EMBL/GenBank/DDBJ databases">
        <authorList>
            <person name="Julca I."/>
        </authorList>
    </citation>
    <scope>NUCLEOTIDE SEQUENCE</scope>
</reference>
<dbReference type="Proteomes" id="UP001161247">
    <property type="component" value="Chromosome 6"/>
</dbReference>
<dbReference type="PANTHER" id="PTHR48024:SF56">
    <property type="entry name" value="HETEROGENEOUS NUCLEAR RIBONUCLEOPROTEIN A0"/>
    <property type="match status" value="1"/>
</dbReference>
<dbReference type="SUPFAM" id="SSF54928">
    <property type="entry name" value="RNA-binding domain, RBD"/>
    <property type="match status" value="1"/>
</dbReference>
<dbReference type="InterPro" id="IPR000504">
    <property type="entry name" value="RRM_dom"/>
</dbReference>
<dbReference type="InterPro" id="IPR012677">
    <property type="entry name" value="Nucleotide-bd_a/b_plait_sf"/>
</dbReference>
<dbReference type="EMBL" id="OX459123">
    <property type="protein sequence ID" value="CAI9108533.1"/>
    <property type="molecule type" value="Genomic_DNA"/>
</dbReference>
<name>A0AAV1DKW9_OLDCO</name>
<evidence type="ECO:0000259" key="3">
    <source>
        <dbReference type="PROSITE" id="PS50102"/>
    </source>
</evidence>
<dbReference type="InterPro" id="IPR035979">
    <property type="entry name" value="RBD_domain_sf"/>
</dbReference>
<dbReference type="AlphaFoldDB" id="A0AAV1DKW9"/>
<dbReference type="GO" id="GO:1990428">
    <property type="term" value="P:miRNA transport"/>
    <property type="evidence" value="ECO:0007669"/>
    <property type="project" value="TreeGrafter"/>
</dbReference>
<proteinExistence type="predicted"/>
<dbReference type="PANTHER" id="PTHR48024">
    <property type="entry name" value="GEO13361P1-RELATED"/>
    <property type="match status" value="1"/>
</dbReference>
<keyword evidence="5" id="KW-1185">Reference proteome</keyword>
<evidence type="ECO:0000256" key="1">
    <source>
        <dbReference type="ARBA" id="ARBA00022884"/>
    </source>
</evidence>
<evidence type="ECO:0000313" key="5">
    <source>
        <dbReference type="Proteomes" id="UP001161247"/>
    </source>
</evidence>
<dbReference type="Gene3D" id="3.30.70.330">
    <property type="match status" value="1"/>
</dbReference>
<protein>
    <submittedName>
        <fullName evidence="4">OLC1v1008155C1</fullName>
    </submittedName>
</protein>
<dbReference type="GO" id="GO:0003723">
    <property type="term" value="F:RNA binding"/>
    <property type="evidence" value="ECO:0007669"/>
    <property type="project" value="UniProtKB-UniRule"/>
</dbReference>
<dbReference type="InterPro" id="IPR050886">
    <property type="entry name" value="RNA-binding_reg"/>
</dbReference>
<accession>A0AAV1DKW9</accession>
<organism evidence="4 5">
    <name type="scientific">Oldenlandia corymbosa var. corymbosa</name>
    <dbReference type="NCBI Taxonomy" id="529605"/>
    <lineage>
        <taxon>Eukaryota</taxon>
        <taxon>Viridiplantae</taxon>
        <taxon>Streptophyta</taxon>
        <taxon>Embryophyta</taxon>
        <taxon>Tracheophyta</taxon>
        <taxon>Spermatophyta</taxon>
        <taxon>Magnoliopsida</taxon>
        <taxon>eudicotyledons</taxon>
        <taxon>Gunneridae</taxon>
        <taxon>Pentapetalae</taxon>
        <taxon>asterids</taxon>
        <taxon>lamiids</taxon>
        <taxon>Gentianales</taxon>
        <taxon>Rubiaceae</taxon>
        <taxon>Rubioideae</taxon>
        <taxon>Spermacoceae</taxon>
        <taxon>Hedyotis-Oldenlandia complex</taxon>
        <taxon>Oldenlandia</taxon>
    </lineage>
</organism>
<evidence type="ECO:0000313" key="4">
    <source>
        <dbReference type="EMBL" id="CAI9108533.1"/>
    </source>
</evidence>
<evidence type="ECO:0000256" key="2">
    <source>
        <dbReference type="PROSITE-ProRule" id="PRU00176"/>
    </source>
</evidence>
<dbReference type="PROSITE" id="PS50102">
    <property type="entry name" value="RRM"/>
    <property type="match status" value="1"/>
</dbReference>
<feature type="domain" description="RRM" evidence="3">
    <location>
        <begin position="8"/>
        <end position="65"/>
    </location>
</feature>
<dbReference type="Pfam" id="PF00076">
    <property type="entry name" value="RRM_1"/>
    <property type="match status" value="1"/>
</dbReference>
<gene>
    <name evidence="4" type="ORF">OLC1_LOCUS16605</name>
</gene>